<evidence type="ECO:0000313" key="1">
    <source>
        <dbReference type="EMBL" id="MBC5767546.1"/>
    </source>
</evidence>
<keyword evidence="2" id="KW-1185">Reference proteome</keyword>
<evidence type="ECO:0000313" key="2">
    <source>
        <dbReference type="Proteomes" id="UP000596827"/>
    </source>
</evidence>
<reference evidence="1" key="1">
    <citation type="submission" date="2020-08" db="EMBL/GenBank/DDBJ databases">
        <title>Ramlibacter sp. GTP1 16S ribosomal RNA gene genome sequencing and assembly.</title>
        <authorList>
            <person name="Kang M."/>
        </authorList>
    </citation>
    <scope>NUCLEOTIDE SEQUENCE</scope>
    <source>
        <strain evidence="1">GTP1</strain>
    </source>
</reference>
<sequence length="62" mass="7036">MTSDEVEKPGPYWYQDDAMGSPREKVQVVREGGVLYVRFRDDDLVEPPLIDLIPLAGNFTPI</sequence>
<proteinExistence type="predicted"/>
<dbReference type="EMBL" id="JACORU010000011">
    <property type="protein sequence ID" value="MBC5767546.1"/>
    <property type="molecule type" value="Genomic_DNA"/>
</dbReference>
<protein>
    <submittedName>
        <fullName evidence="1">Uncharacterized protein</fullName>
    </submittedName>
</protein>
<dbReference type="RefSeq" id="WP_187084032.1">
    <property type="nucleotide sequence ID" value="NZ_JACORU010000011.1"/>
</dbReference>
<gene>
    <name evidence="1" type="ORF">H8R02_23985</name>
</gene>
<accession>A0A923MDI2</accession>
<name>A0A923MDI2_9BURK</name>
<dbReference type="Proteomes" id="UP000596827">
    <property type="component" value="Unassembled WGS sequence"/>
</dbReference>
<organism evidence="1 2">
    <name type="scientific">Ramlibacter albus</name>
    <dbReference type="NCBI Taxonomy" id="2079448"/>
    <lineage>
        <taxon>Bacteria</taxon>
        <taxon>Pseudomonadati</taxon>
        <taxon>Pseudomonadota</taxon>
        <taxon>Betaproteobacteria</taxon>
        <taxon>Burkholderiales</taxon>
        <taxon>Comamonadaceae</taxon>
        <taxon>Ramlibacter</taxon>
    </lineage>
</organism>
<comment type="caution">
    <text evidence="1">The sequence shown here is derived from an EMBL/GenBank/DDBJ whole genome shotgun (WGS) entry which is preliminary data.</text>
</comment>
<dbReference type="AlphaFoldDB" id="A0A923MDI2"/>